<keyword evidence="5 9" id="KW-0227">DNA damage</keyword>
<dbReference type="Gene3D" id="3.40.50.300">
    <property type="entry name" value="P-loop containing nucleotide triphosphate hydrolases"/>
    <property type="match status" value="2"/>
</dbReference>
<dbReference type="Pfam" id="PF02463">
    <property type="entry name" value="SMC_N"/>
    <property type="match status" value="1"/>
</dbReference>
<dbReference type="PIRSF" id="PIRSF003128">
    <property type="entry name" value="RecN"/>
    <property type="match status" value="1"/>
</dbReference>
<evidence type="ECO:0000256" key="2">
    <source>
        <dbReference type="ARBA" id="ARBA00009441"/>
    </source>
</evidence>
<keyword evidence="4" id="KW-0547">Nucleotide-binding</keyword>
<dbReference type="EMBL" id="CP030759">
    <property type="protein sequence ID" value="AXA35527.1"/>
    <property type="molecule type" value="Genomic_DNA"/>
</dbReference>
<dbReference type="Proteomes" id="UP000262583">
    <property type="component" value="Chromosome"/>
</dbReference>
<comment type="function">
    <text evidence="1 9">May be involved in recombinational repair of damaged DNA.</text>
</comment>
<dbReference type="KEGG" id="schv:BRCON_0750"/>
<evidence type="ECO:0000313" key="13">
    <source>
        <dbReference type="Proteomes" id="UP000262583"/>
    </source>
</evidence>
<evidence type="ECO:0000256" key="7">
    <source>
        <dbReference type="ARBA" id="ARBA00023204"/>
    </source>
</evidence>
<dbReference type="GO" id="GO:0043590">
    <property type="term" value="C:bacterial nucleoid"/>
    <property type="evidence" value="ECO:0007669"/>
    <property type="project" value="TreeGrafter"/>
</dbReference>
<feature type="coiled-coil region" evidence="10">
    <location>
        <begin position="333"/>
        <end position="360"/>
    </location>
</feature>
<keyword evidence="10" id="KW-0175">Coiled coil</keyword>
<proteinExistence type="inferred from homology"/>
<evidence type="ECO:0000256" key="4">
    <source>
        <dbReference type="ARBA" id="ARBA00022741"/>
    </source>
</evidence>
<dbReference type="InterPro" id="IPR027417">
    <property type="entry name" value="P-loop_NTPase"/>
</dbReference>
<name>A0A2Z4Y2T1_SUMC1</name>
<dbReference type="GO" id="GO:0006281">
    <property type="term" value="P:DNA repair"/>
    <property type="evidence" value="ECO:0007669"/>
    <property type="project" value="UniProtKB-KW"/>
</dbReference>
<protein>
    <recommendedName>
        <fullName evidence="3 9">DNA repair protein RecN</fullName>
    </recommendedName>
    <alternativeName>
        <fullName evidence="8 9">Recombination protein N</fullName>
    </alternativeName>
</protein>
<dbReference type="FunFam" id="3.40.50.300:FF:000319">
    <property type="entry name" value="DNA repair protein RecN"/>
    <property type="match status" value="1"/>
</dbReference>
<organism evidence="12 13">
    <name type="scientific">Sumerlaea chitinivorans</name>
    <dbReference type="NCBI Taxonomy" id="2250252"/>
    <lineage>
        <taxon>Bacteria</taxon>
        <taxon>Candidatus Sumerlaeota</taxon>
        <taxon>Candidatus Sumerlaeia</taxon>
        <taxon>Candidatus Sumerlaeales</taxon>
        <taxon>Candidatus Sumerlaeaceae</taxon>
        <taxon>Candidatus Sumerlaea</taxon>
    </lineage>
</organism>
<evidence type="ECO:0000256" key="8">
    <source>
        <dbReference type="ARBA" id="ARBA00033408"/>
    </source>
</evidence>
<dbReference type="GO" id="GO:0005524">
    <property type="term" value="F:ATP binding"/>
    <property type="evidence" value="ECO:0007669"/>
    <property type="project" value="UniProtKB-KW"/>
</dbReference>
<sequence>MLKLLKIRDFAIISELEIEFDRGFTAITGETGAGKSLLLGAIRLLLGDRASADIVRAGAAKSRLEALLSSVPTSARNWLAEQGIGEDQSVDEVILRREISASGVSRHFINGNVVTLAQLRQFGEGLIDLHGQNEHTSLVRPEVQLELLDAFGDCVSLRDTYRQCYEEWQTAVRRRDALVVDARELERKRSFLRFQVEEIEAAHLSVGEEEELTLERARLQSAERLREIALQATDVLYEGEKSGASVGALVASVARMLAQAENLDPTLSALRSQAEELRFAVEDLASRLRDYGAQLVSDPARLEWVEERLELIRALKRKYGNTIEEILQVGHKLRAELDELENYEVSLATAEAEVEQALKSALSAAHKLRARRLEVAREFSRQVTNEMQDLSLGGAEFVARVFARRRGCDSSGVDVEYSPDFAISEEIAGEELGPTGAEQVEFVVKLNPGEPALPLRKVASGGELSRIMLAVKAVLAEKDQIPVLIFDEVDTGISGEAATRVGEKLASLGTSHQVLCVTHLPQIAARADQHIVIRKGEKGGRTVVTAELLQGSARERAIAEMLSGQTPDAESLRYAKRLLTGRR</sequence>
<dbReference type="PANTHER" id="PTHR11059">
    <property type="entry name" value="DNA REPAIR PROTEIN RECN"/>
    <property type="match status" value="1"/>
</dbReference>
<dbReference type="FunFam" id="3.40.50.300:FF:000356">
    <property type="entry name" value="DNA repair protein RecN"/>
    <property type="match status" value="1"/>
</dbReference>
<dbReference type="NCBIfam" id="TIGR00634">
    <property type="entry name" value="recN"/>
    <property type="match status" value="1"/>
</dbReference>
<dbReference type="SUPFAM" id="SSF52540">
    <property type="entry name" value="P-loop containing nucleoside triphosphate hydrolases"/>
    <property type="match status" value="2"/>
</dbReference>
<dbReference type="SMART" id="SM00382">
    <property type="entry name" value="AAA"/>
    <property type="match status" value="1"/>
</dbReference>
<evidence type="ECO:0000256" key="9">
    <source>
        <dbReference type="PIRNR" id="PIRNR003128"/>
    </source>
</evidence>
<evidence type="ECO:0000256" key="6">
    <source>
        <dbReference type="ARBA" id="ARBA00022840"/>
    </source>
</evidence>
<dbReference type="InterPro" id="IPR003593">
    <property type="entry name" value="AAA+_ATPase"/>
</dbReference>
<dbReference type="AlphaFoldDB" id="A0A2Z4Y2T1"/>
<reference evidence="12 13" key="1">
    <citation type="submission" date="2018-05" db="EMBL/GenBank/DDBJ databases">
        <title>A metagenomic window into the 2 km-deep terrestrial subsurface aquifer revealed taxonomically and functionally diverse microbial community comprising novel uncultured bacterial lineages.</title>
        <authorList>
            <person name="Kadnikov V.V."/>
            <person name="Mardanov A.V."/>
            <person name="Beletsky A.V."/>
            <person name="Banks D."/>
            <person name="Pimenov N.V."/>
            <person name="Frank Y.A."/>
            <person name="Karnachuk O.V."/>
            <person name="Ravin N.V."/>
        </authorList>
    </citation>
    <scope>NUCLEOTIDE SEQUENCE [LARGE SCALE GENOMIC DNA]</scope>
    <source>
        <strain evidence="12">BY</strain>
    </source>
</reference>
<keyword evidence="7 9" id="KW-0234">DNA repair</keyword>
<dbReference type="GO" id="GO:0009432">
    <property type="term" value="P:SOS response"/>
    <property type="evidence" value="ECO:0007669"/>
    <property type="project" value="TreeGrafter"/>
</dbReference>
<evidence type="ECO:0000256" key="3">
    <source>
        <dbReference type="ARBA" id="ARBA00021315"/>
    </source>
</evidence>
<keyword evidence="6" id="KW-0067">ATP-binding</keyword>
<comment type="similarity">
    <text evidence="2 9">Belongs to the RecN family.</text>
</comment>
<dbReference type="InterPro" id="IPR003395">
    <property type="entry name" value="RecF/RecN/SMC_N"/>
</dbReference>
<dbReference type="CDD" id="cd03241">
    <property type="entry name" value="ABC_RecN"/>
    <property type="match status" value="1"/>
</dbReference>
<dbReference type="InterPro" id="IPR004604">
    <property type="entry name" value="DNA_recomb/repair_RecN"/>
</dbReference>
<evidence type="ECO:0000313" key="12">
    <source>
        <dbReference type="EMBL" id="AXA35527.1"/>
    </source>
</evidence>
<accession>A0A2Z4Y2T1</accession>
<dbReference type="PANTHER" id="PTHR11059:SF0">
    <property type="entry name" value="DNA REPAIR PROTEIN RECN"/>
    <property type="match status" value="1"/>
</dbReference>
<dbReference type="GO" id="GO:0006310">
    <property type="term" value="P:DNA recombination"/>
    <property type="evidence" value="ECO:0007669"/>
    <property type="project" value="InterPro"/>
</dbReference>
<evidence type="ECO:0000259" key="11">
    <source>
        <dbReference type="SMART" id="SM00382"/>
    </source>
</evidence>
<evidence type="ECO:0000256" key="1">
    <source>
        <dbReference type="ARBA" id="ARBA00003618"/>
    </source>
</evidence>
<evidence type="ECO:0000256" key="5">
    <source>
        <dbReference type="ARBA" id="ARBA00022763"/>
    </source>
</evidence>
<evidence type="ECO:0000256" key="10">
    <source>
        <dbReference type="SAM" id="Coils"/>
    </source>
</evidence>
<gene>
    <name evidence="12" type="ORF">BRCON_0750</name>
</gene>
<feature type="domain" description="AAA+ ATPase" evidence="11">
    <location>
        <begin position="21"/>
        <end position="537"/>
    </location>
</feature>